<comment type="caution">
    <text evidence="1">The sequence shown here is derived from an EMBL/GenBank/DDBJ whole genome shotgun (WGS) entry which is preliminary data.</text>
</comment>
<dbReference type="EMBL" id="RDQH01000333">
    <property type="protein sequence ID" value="RXH94636.1"/>
    <property type="molecule type" value="Genomic_DNA"/>
</dbReference>
<accession>A0A498JHR9</accession>
<keyword evidence="2" id="KW-1185">Reference proteome</keyword>
<proteinExistence type="predicted"/>
<organism evidence="1 2">
    <name type="scientific">Malus domestica</name>
    <name type="common">Apple</name>
    <name type="synonym">Pyrus malus</name>
    <dbReference type="NCBI Taxonomy" id="3750"/>
    <lineage>
        <taxon>Eukaryota</taxon>
        <taxon>Viridiplantae</taxon>
        <taxon>Streptophyta</taxon>
        <taxon>Embryophyta</taxon>
        <taxon>Tracheophyta</taxon>
        <taxon>Spermatophyta</taxon>
        <taxon>Magnoliopsida</taxon>
        <taxon>eudicotyledons</taxon>
        <taxon>Gunneridae</taxon>
        <taxon>Pentapetalae</taxon>
        <taxon>rosids</taxon>
        <taxon>fabids</taxon>
        <taxon>Rosales</taxon>
        <taxon>Rosaceae</taxon>
        <taxon>Amygdaloideae</taxon>
        <taxon>Maleae</taxon>
        <taxon>Malus</taxon>
    </lineage>
</organism>
<evidence type="ECO:0000313" key="2">
    <source>
        <dbReference type="Proteomes" id="UP000290289"/>
    </source>
</evidence>
<sequence>MVRESCCWRCLLENGLQIKCSKNLHKFVRIALPELVEEICDPVLLQVNESSTHTTEHVIYFLSVSTVNGKNSFKESRAEI</sequence>
<dbReference type="Proteomes" id="UP000290289">
    <property type="component" value="Chromosome 7"/>
</dbReference>
<dbReference type="AlphaFoldDB" id="A0A498JHR9"/>
<gene>
    <name evidence="1" type="ORF">DVH24_024320</name>
</gene>
<name>A0A498JHR9_MALDO</name>
<protein>
    <submittedName>
        <fullName evidence="1">Uncharacterized protein</fullName>
    </submittedName>
</protein>
<reference evidence="1 2" key="1">
    <citation type="submission" date="2018-10" db="EMBL/GenBank/DDBJ databases">
        <title>A high-quality apple genome assembly.</title>
        <authorList>
            <person name="Hu J."/>
        </authorList>
    </citation>
    <scope>NUCLEOTIDE SEQUENCE [LARGE SCALE GENOMIC DNA]</scope>
    <source>
        <strain evidence="2">cv. HFTH1</strain>
        <tissue evidence="1">Young leaf</tissue>
    </source>
</reference>
<evidence type="ECO:0000313" key="1">
    <source>
        <dbReference type="EMBL" id="RXH94636.1"/>
    </source>
</evidence>